<accession>A0A3P3QR39</accession>
<evidence type="ECO:0000313" key="3">
    <source>
        <dbReference type="Proteomes" id="UP000276260"/>
    </source>
</evidence>
<feature type="transmembrane region" description="Helical" evidence="1">
    <location>
        <begin position="343"/>
        <end position="364"/>
    </location>
</feature>
<reference evidence="2 3" key="1">
    <citation type="submission" date="2018-11" db="EMBL/GenBank/DDBJ databases">
        <title>Draft genome analysis of Rheinheimera mesophila isolated from an industrial waste site.</title>
        <authorList>
            <person name="Yu Q."/>
            <person name="Qi Y."/>
            <person name="Zhang H."/>
            <person name="Lu Y."/>
            <person name="Pu J."/>
        </authorList>
    </citation>
    <scope>NUCLEOTIDE SEQUENCE [LARGE SCALE GENOMIC DNA]</scope>
    <source>
        <strain evidence="2 3">IITR13</strain>
    </source>
</reference>
<dbReference type="Proteomes" id="UP000276260">
    <property type="component" value="Unassembled WGS sequence"/>
</dbReference>
<feature type="transmembrane region" description="Helical" evidence="1">
    <location>
        <begin position="45"/>
        <end position="64"/>
    </location>
</feature>
<feature type="transmembrane region" description="Helical" evidence="1">
    <location>
        <begin position="103"/>
        <end position="123"/>
    </location>
</feature>
<organism evidence="2 3">
    <name type="scientific">Rheinheimera mesophila</name>
    <dbReference type="NCBI Taxonomy" id="1547515"/>
    <lineage>
        <taxon>Bacteria</taxon>
        <taxon>Pseudomonadati</taxon>
        <taxon>Pseudomonadota</taxon>
        <taxon>Gammaproteobacteria</taxon>
        <taxon>Chromatiales</taxon>
        <taxon>Chromatiaceae</taxon>
        <taxon>Rheinheimera</taxon>
    </lineage>
</organism>
<feature type="transmembrane region" description="Helical" evidence="1">
    <location>
        <begin position="135"/>
        <end position="155"/>
    </location>
</feature>
<feature type="transmembrane region" description="Helical" evidence="1">
    <location>
        <begin position="203"/>
        <end position="220"/>
    </location>
</feature>
<keyword evidence="1" id="KW-1133">Transmembrane helix</keyword>
<dbReference type="EMBL" id="RRCF01000001">
    <property type="protein sequence ID" value="RRJ22979.1"/>
    <property type="molecule type" value="Genomic_DNA"/>
</dbReference>
<protein>
    <recommendedName>
        <fullName evidence="4">O-antigen ligase domain-containing protein</fullName>
    </recommendedName>
</protein>
<name>A0A3P3QR39_9GAMM</name>
<keyword evidence="3" id="KW-1185">Reference proteome</keyword>
<keyword evidence="1" id="KW-0472">Membrane</keyword>
<feature type="transmembrane region" description="Helical" evidence="1">
    <location>
        <begin position="175"/>
        <end position="194"/>
    </location>
</feature>
<evidence type="ECO:0000256" key="1">
    <source>
        <dbReference type="SAM" id="Phobius"/>
    </source>
</evidence>
<keyword evidence="1" id="KW-0812">Transmembrane</keyword>
<feature type="transmembrane region" description="Helical" evidence="1">
    <location>
        <begin position="376"/>
        <end position="398"/>
    </location>
</feature>
<feature type="transmembrane region" description="Helical" evidence="1">
    <location>
        <begin position="226"/>
        <end position="242"/>
    </location>
</feature>
<dbReference type="OrthoDB" id="5759643at2"/>
<comment type="caution">
    <text evidence="2">The sequence shown here is derived from an EMBL/GenBank/DDBJ whole genome shotgun (WGS) entry which is preliminary data.</text>
</comment>
<gene>
    <name evidence="2" type="ORF">EIK76_02505</name>
</gene>
<proteinExistence type="predicted"/>
<feature type="transmembrane region" description="Helical" evidence="1">
    <location>
        <begin position="20"/>
        <end position="39"/>
    </location>
</feature>
<feature type="transmembrane region" description="Helical" evidence="1">
    <location>
        <begin position="71"/>
        <end position="91"/>
    </location>
</feature>
<dbReference type="AlphaFoldDB" id="A0A3P3QR39"/>
<sequence>MASLMRVSASALHVQPLDKLILLLCSCYLLIDACNGFLLNQFGRSFGLSALYKVLMLTLMLLSLGLRTGKAFLLFPALFVLLLPGAFFSWLQLGGSLADDLGLILKLISPLIAFYYLLSLSDVDKNFALKSLHRVFVLNYLIVLVNFMLGALGYGYTSYLPQHHLTQVDLGSKGFFNAANELSVVLLVLSAWLLQYYWQQQKLIFLAVAVSSVWCASLMLTKTGMLGTLILVLFIPLMPWFISLNWTRLALAILLLLLFAALLIWQAPLLLSQLGLAEKLQHIYQQQGLLGVLLSSRDKYAAEIWQVVSFYYSDIHRLFGVGLIGVSEHLWKFWAESDPFDLYVFYGVAGVMFFSWVFIGFIAQNLNLCRLYNSELAATLVLLNLLLLLVACIAGHVISSGMLWPVWGFINTAALIHCQLQAKPTETELSDVTQ</sequence>
<evidence type="ECO:0000313" key="2">
    <source>
        <dbReference type="EMBL" id="RRJ22979.1"/>
    </source>
</evidence>
<evidence type="ECO:0008006" key="4">
    <source>
        <dbReference type="Google" id="ProtNLM"/>
    </source>
</evidence>
<feature type="transmembrane region" description="Helical" evidence="1">
    <location>
        <begin position="249"/>
        <end position="267"/>
    </location>
</feature>